<feature type="compositionally biased region" description="Polar residues" evidence="2">
    <location>
        <begin position="22"/>
        <end position="34"/>
    </location>
</feature>
<dbReference type="GO" id="GO:0008270">
    <property type="term" value="F:zinc ion binding"/>
    <property type="evidence" value="ECO:0007669"/>
    <property type="project" value="UniProtKB-KW"/>
</dbReference>
<proteinExistence type="predicted"/>
<protein>
    <recommendedName>
        <fullName evidence="3">RING-type domain-containing protein</fullName>
    </recommendedName>
</protein>
<feature type="domain" description="RING-type" evidence="3">
    <location>
        <begin position="169"/>
        <end position="227"/>
    </location>
</feature>
<feature type="region of interest" description="Disordered" evidence="2">
    <location>
        <begin position="92"/>
        <end position="112"/>
    </location>
</feature>
<dbReference type="PANTHER" id="PTHR31150:SF6">
    <property type="entry name" value="ZINC ION BINDING PROTEIN"/>
    <property type="match status" value="1"/>
</dbReference>
<feature type="region of interest" description="Disordered" evidence="2">
    <location>
        <begin position="1"/>
        <end position="35"/>
    </location>
</feature>
<accession>A0A7C9DH06</accession>
<reference evidence="4" key="1">
    <citation type="journal article" date="2013" name="J. Plant Res.">
        <title>Effect of fungi and light on seed germination of three Opuntia species from semiarid lands of central Mexico.</title>
        <authorList>
            <person name="Delgado-Sanchez P."/>
            <person name="Jimenez-Bremont J.F."/>
            <person name="Guerrero-Gonzalez Mde L."/>
            <person name="Flores J."/>
        </authorList>
    </citation>
    <scope>NUCLEOTIDE SEQUENCE</scope>
    <source>
        <tissue evidence="4">Cladode</tissue>
    </source>
</reference>
<dbReference type="AlphaFoldDB" id="A0A7C9DH06"/>
<evidence type="ECO:0000313" key="4">
    <source>
        <dbReference type="EMBL" id="MBA4641906.1"/>
    </source>
</evidence>
<dbReference type="PROSITE" id="PS50089">
    <property type="entry name" value="ZF_RING_2"/>
    <property type="match status" value="1"/>
</dbReference>
<organism evidence="4">
    <name type="scientific">Opuntia streptacantha</name>
    <name type="common">Prickly pear cactus</name>
    <name type="synonym">Opuntia cardona</name>
    <dbReference type="NCBI Taxonomy" id="393608"/>
    <lineage>
        <taxon>Eukaryota</taxon>
        <taxon>Viridiplantae</taxon>
        <taxon>Streptophyta</taxon>
        <taxon>Embryophyta</taxon>
        <taxon>Tracheophyta</taxon>
        <taxon>Spermatophyta</taxon>
        <taxon>Magnoliopsida</taxon>
        <taxon>eudicotyledons</taxon>
        <taxon>Gunneridae</taxon>
        <taxon>Pentapetalae</taxon>
        <taxon>Caryophyllales</taxon>
        <taxon>Cactineae</taxon>
        <taxon>Cactaceae</taxon>
        <taxon>Opuntioideae</taxon>
        <taxon>Opuntia</taxon>
    </lineage>
</organism>
<feature type="compositionally biased region" description="Polar residues" evidence="2">
    <location>
        <begin position="94"/>
        <end position="109"/>
    </location>
</feature>
<keyword evidence="1" id="KW-0862">Zinc</keyword>
<dbReference type="SUPFAM" id="SSF57850">
    <property type="entry name" value="RING/U-box"/>
    <property type="match status" value="1"/>
</dbReference>
<keyword evidence="1" id="KW-0863">Zinc-finger</keyword>
<reference evidence="4" key="2">
    <citation type="submission" date="2020-07" db="EMBL/GenBank/DDBJ databases">
        <authorList>
            <person name="Vera ALvarez R."/>
            <person name="Arias-Moreno D.M."/>
            <person name="Jimenez-Jacinto V."/>
            <person name="Jimenez-Bremont J.F."/>
            <person name="Swaminathan K."/>
            <person name="Moose S.P."/>
            <person name="Guerrero-Gonzalez M.L."/>
            <person name="Marino-Ramirez L."/>
            <person name="Landsman D."/>
            <person name="Rodriguez-Kessler M."/>
            <person name="Delgado-Sanchez P."/>
        </authorList>
    </citation>
    <scope>NUCLEOTIDE SEQUENCE</scope>
    <source>
        <tissue evidence="4">Cladode</tissue>
    </source>
</reference>
<keyword evidence="1" id="KW-0479">Metal-binding</keyword>
<evidence type="ECO:0000256" key="1">
    <source>
        <dbReference type="PROSITE-ProRule" id="PRU00175"/>
    </source>
</evidence>
<dbReference type="PANTHER" id="PTHR31150">
    <property type="entry name" value="EXPRESSED PROTEIN"/>
    <property type="match status" value="1"/>
</dbReference>
<dbReference type="SMART" id="SM00184">
    <property type="entry name" value="RING"/>
    <property type="match status" value="1"/>
</dbReference>
<evidence type="ECO:0000256" key="2">
    <source>
        <dbReference type="SAM" id="MobiDB-lite"/>
    </source>
</evidence>
<dbReference type="InterPro" id="IPR001841">
    <property type="entry name" value="Znf_RING"/>
</dbReference>
<dbReference type="Gene3D" id="3.30.40.10">
    <property type="entry name" value="Zinc/RING finger domain, C3HC4 (zinc finger)"/>
    <property type="match status" value="1"/>
</dbReference>
<sequence length="236" mass="26847">MEKRQRTEPSQTHAADHPSDSMPCSSGRNLTIGENSFDPDYGNVFKPFSVKEITDGQGKQLNTPLLLSQHHYNISRAMFSKRSRHNYKNHYSRRNSANYQSHRPSSSGKGTPFRDERLCFKLGGGYNPEFGHRPDFREFREKAFWQPERIRRSSSVVEGVSLEGLKMVCVICQKPLTRKLHPFGSTVAPEELSIIAVLVCGHIYHADCLEQRTRIEDIRDPPCPTCQGLVTKTEVA</sequence>
<dbReference type="InterPro" id="IPR013083">
    <property type="entry name" value="Znf_RING/FYVE/PHD"/>
</dbReference>
<evidence type="ECO:0000259" key="3">
    <source>
        <dbReference type="PROSITE" id="PS50089"/>
    </source>
</evidence>
<name>A0A7C9DH06_OPUST</name>
<dbReference type="EMBL" id="GISG01126277">
    <property type="protein sequence ID" value="MBA4641906.1"/>
    <property type="molecule type" value="Transcribed_RNA"/>
</dbReference>